<dbReference type="AlphaFoldDB" id="A0A8B9UCC0"/>
<reference evidence="1" key="2">
    <citation type="submission" date="2025-09" db="UniProtKB">
        <authorList>
            <consortium name="Ensembl"/>
        </authorList>
    </citation>
    <scope>IDENTIFICATION</scope>
</reference>
<sequence length="50" mass="5820">LGNQLLCARDSLQISDSHPFHMGWCSRCRCNMDHRLEARPAVCALHRWQV</sequence>
<proteinExistence type="predicted"/>
<keyword evidence="2" id="KW-1185">Reference proteome</keyword>
<name>A0A8B9UCC0_9AVES</name>
<evidence type="ECO:0000313" key="1">
    <source>
        <dbReference type="Ensembl" id="ENSAZOP00000006143.1"/>
    </source>
</evidence>
<organism evidence="1 2">
    <name type="scientific">Anas zonorhyncha</name>
    <name type="common">Eastern spot-billed duck</name>
    <dbReference type="NCBI Taxonomy" id="75864"/>
    <lineage>
        <taxon>Eukaryota</taxon>
        <taxon>Metazoa</taxon>
        <taxon>Chordata</taxon>
        <taxon>Craniata</taxon>
        <taxon>Vertebrata</taxon>
        <taxon>Euteleostomi</taxon>
        <taxon>Archelosauria</taxon>
        <taxon>Archosauria</taxon>
        <taxon>Dinosauria</taxon>
        <taxon>Saurischia</taxon>
        <taxon>Theropoda</taxon>
        <taxon>Coelurosauria</taxon>
        <taxon>Aves</taxon>
        <taxon>Neognathae</taxon>
        <taxon>Galloanserae</taxon>
        <taxon>Anseriformes</taxon>
        <taxon>Anatidae</taxon>
        <taxon>Anatinae</taxon>
        <taxon>Anas</taxon>
    </lineage>
</organism>
<protein>
    <submittedName>
        <fullName evidence="1">Uncharacterized protein</fullName>
    </submittedName>
</protein>
<dbReference type="Ensembl" id="ENSAZOT00000006566.1">
    <property type="protein sequence ID" value="ENSAZOP00000006143.1"/>
    <property type="gene ID" value="ENSAZOG00000003964.1"/>
</dbReference>
<reference evidence="1" key="1">
    <citation type="submission" date="2025-08" db="UniProtKB">
        <authorList>
            <consortium name="Ensembl"/>
        </authorList>
    </citation>
    <scope>IDENTIFICATION</scope>
</reference>
<accession>A0A8B9UCC0</accession>
<dbReference type="Proteomes" id="UP000694549">
    <property type="component" value="Unplaced"/>
</dbReference>
<evidence type="ECO:0000313" key="2">
    <source>
        <dbReference type="Proteomes" id="UP000694549"/>
    </source>
</evidence>